<dbReference type="EMBL" id="FJUX01000091">
    <property type="protein sequence ID" value="CZT07015.1"/>
    <property type="molecule type" value="Genomic_DNA"/>
</dbReference>
<gene>
    <name evidence="1" type="ORF">RAG0_12602</name>
</gene>
<dbReference type="OrthoDB" id="3477056at2759"/>
<protein>
    <submittedName>
        <fullName evidence="1">Uncharacterized protein</fullName>
    </submittedName>
</protein>
<dbReference type="Proteomes" id="UP000178912">
    <property type="component" value="Unassembled WGS sequence"/>
</dbReference>
<dbReference type="AlphaFoldDB" id="A0A1E1L922"/>
<organism evidence="1 2">
    <name type="scientific">Rhynchosporium agropyri</name>
    <dbReference type="NCBI Taxonomy" id="914238"/>
    <lineage>
        <taxon>Eukaryota</taxon>
        <taxon>Fungi</taxon>
        <taxon>Dikarya</taxon>
        <taxon>Ascomycota</taxon>
        <taxon>Pezizomycotina</taxon>
        <taxon>Leotiomycetes</taxon>
        <taxon>Helotiales</taxon>
        <taxon>Ploettnerulaceae</taxon>
        <taxon>Rhynchosporium</taxon>
    </lineage>
</organism>
<evidence type="ECO:0000313" key="2">
    <source>
        <dbReference type="Proteomes" id="UP000178912"/>
    </source>
</evidence>
<accession>A0A1E1L922</accession>
<evidence type="ECO:0000313" key="1">
    <source>
        <dbReference type="EMBL" id="CZT07015.1"/>
    </source>
</evidence>
<keyword evidence="2" id="KW-1185">Reference proteome</keyword>
<sequence length="188" mass="20905">MENSTDDRTWCDSSNATSSMDIQTIPSDLDFWSQILFSEPGSLAQDSQGFSNSSIDSIIMTPQHFQNNGPSNHDLQYHLDTKMLSPNELAAQSYNLPSEESSQDIKKVVNEIQEAELVTVKGQVQTANSELYTIKSNHTQLLRWTLDMGETVKALLKWLAENTGAHIVGQEGNRLEDLGSWLDPASES</sequence>
<name>A0A1E1L922_9HELO</name>
<reference evidence="2" key="1">
    <citation type="submission" date="2016-03" db="EMBL/GenBank/DDBJ databases">
        <authorList>
            <person name="Guldener U."/>
        </authorList>
    </citation>
    <scope>NUCLEOTIDE SEQUENCE [LARGE SCALE GENOMIC DNA]</scope>
    <source>
        <strain evidence="2">04CH-RAC-A.6.1</strain>
    </source>
</reference>
<proteinExistence type="predicted"/>